<gene>
    <name evidence="2" type="ORF">SAMEA4475696_00355</name>
</gene>
<dbReference type="RefSeq" id="WP_154657644.1">
    <property type="nucleotide sequence ID" value="NZ_JAAFNI010000001.1"/>
</dbReference>
<dbReference type="KEGG" id="dco:SAMEA4475696_0355"/>
<reference evidence="2 3" key="1">
    <citation type="submission" date="2017-06" db="EMBL/GenBank/DDBJ databases">
        <authorList>
            <consortium name="Pathogen Informatics"/>
        </authorList>
    </citation>
    <scope>NUCLEOTIDE SEQUENCE [LARGE SCALE GENOMIC DNA]</scope>
    <source>
        <strain evidence="2 3">NCTC13039</strain>
    </source>
</reference>
<evidence type="ECO:0000313" key="2">
    <source>
        <dbReference type="EMBL" id="SNV18043.1"/>
    </source>
</evidence>
<proteinExistence type="predicted"/>
<dbReference type="EMBL" id="LT906453">
    <property type="protein sequence ID" value="SNV18043.1"/>
    <property type="molecule type" value="Genomic_DNA"/>
</dbReference>
<organism evidence="2 3">
    <name type="scientific">Dermatophilus congolensis</name>
    <dbReference type="NCBI Taxonomy" id="1863"/>
    <lineage>
        <taxon>Bacteria</taxon>
        <taxon>Bacillati</taxon>
        <taxon>Actinomycetota</taxon>
        <taxon>Actinomycetes</taxon>
        <taxon>Micrococcales</taxon>
        <taxon>Dermatophilaceae</taxon>
        <taxon>Dermatophilus</taxon>
    </lineage>
</organism>
<accession>A0A239V923</accession>
<dbReference type="Proteomes" id="UP000242637">
    <property type="component" value="Chromosome 1"/>
</dbReference>
<dbReference type="AlphaFoldDB" id="A0A239V923"/>
<sequence length="58" mass="6389">MSSPEKDHQTSMGEMAEAQGTREYFTAARQAAAEPAPLLQDLPDDADEHSSEKTEQRP</sequence>
<evidence type="ECO:0000256" key="1">
    <source>
        <dbReference type="SAM" id="MobiDB-lite"/>
    </source>
</evidence>
<name>A0A239V923_9MICO</name>
<keyword evidence="3" id="KW-1185">Reference proteome</keyword>
<feature type="compositionally biased region" description="Basic and acidic residues" evidence="1">
    <location>
        <begin position="48"/>
        <end position="58"/>
    </location>
</feature>
<evidence type="ECO:0000313" key="3">
    <source>
        <dbReference type="Proteomes" id="UP000242637"/>
    </source>
</evidence>
<dbReference type="GeneID" id="63460549"/>
<feature type="compositionally biased region" description="Low complexity" evidence="1">
    <location>
        <begin position="27"/>
        <end position="41"/>
    </location>
</feature>
<protein>
    <submittedName>
        <fullName evidence="2">Uncharacterized protein</fullName>
    </submittedName>
</protein>
<feature type="region of interest" description="Disordered" evidence="1">
    <location>
        <begin position="1"/>
        <end position="58"/>
    </location>
</feature>